<dbReference type="SUPFAM" id="SSF54631">
    <property type="entry name" value="CBS-domain pair"/>
    <property type="match status" value="1"/>
</dbReference>
<dbReference type="Gene3D" id="3.20.20.450">
    <property type="entry name" value="EAL domain"/>
    <property type="match status" value="1"/>
</dbReference>
<dbReference type="RefSeq" id="WP_076094333.1">
    <property type="nucleotide sequence ID" value="NZ_MTHD01000003.1"/>
</dbReference>
<evidence type="ECO:0000313" key="3">
    <source>
        <dbReference type="EMBL" id="OMG53548.1"/>
    </source>
</evidence>
<gene>
    <name evidence="3" type="ORF">BJN45_08845</name>
</gene>
<dbReference type="Proteomes" id="UP000187526">
    <property type="component" value="Unassembled WGS sequence"/>
</dbReference>
<dbReference type="NCBIfam" id="TIGR00254">
    <property type="entry name" value="GGDEF"/>
    <property type="match status" value="1"/>
</dbReference>
<comment type="caution">
    <text evidence="3">The sequence shown here is derived from an EMBL/GenBank/DDBJ whole genome shotgun (WGS) entry which is preliminary data.</text>
</comment>
<feature type="domain" description="GGDEF" evidence="2">
    <location>
        <begin position="436"/>
        <end position="587"/>
    </location>
</feature>
<name>A0A1R1I469_9RHOO</name>
<dbReference type="SUPFAM" id="SSF55073">
    <property type="entry name" value="Nucleotide cyclase"/>
    <property type="match status" value="1"/>
</dbReference>
<sequence length="609" mass="67137">MLSLIDDEISELRNILAEGLLVPVFQPIVDFRARSIFGYEALIRGPEGGSLHSPDQLFAAAKRAGLALELEHACREASLRGFAAQSLVGRLFLNVTPGCLLDPQLMNGHTQALLRELGLPANRIVLELTENQQITDLPGIQEALLHYRGRGFQIAIDDLGEGFANLRMWSDLRPEFVKIDKHFVHGIADDRIKYHFVRAMQDLAEICNASLVAEGIERAEDFNCIRDMGIACGQGYFIARPAPKPPRHLPPAVSSALDQRRISLTPLASGSGKLPTARTLLRAIEPLSISATNDVAIARFEADPELYVLPVVNAGQPVGMLNRHSLIDRFARPFRRELYGSKSCDLFMDHAPLIVDEQASIQELALMLALAPKHYLYDGFIVTGDGKYLGVGSSQDLMATITEMQISAARYANPLTQLPGNVPINEHIDRMLGADVDFVAAYIDIDNFKPFNDNFGYRRGDDVIQTLGQLVCEAVDQRNDFVGHIGGDDFFVVFQSVDWEIRCWQLIRSFAERMDAMIGPEERAQGGYMAENRRGELGFQSLPTLSIGAVRVQSGQFESHREVAAAASVAKKQAKKRAKDPGGVIGGSVFIERRRLGADLVVPASRQLN</sequence>
<dbReference type="InterPro" id="IPR046342">
    <property type="entry name" value="CBS_dom_sf"/>
</dbReference>
<dbReference type="CDD" id="cd01949">
    <property type="entry name" value="GGDEF"/>
    <property type="match status" value="1"/>
</dbReference>
<feature type="domain" description="EAL" evidence="1">
    <location>
        <begin position="5"/>
        <end position="255"/>
    </location>
</feature>
<dbReference type="EMBL" id="MTHD01000003">
    <property type="protein sequence ID" value="OMG53548.1"/>
    <property type="molecule type" value="Genomic_DNA"/>
</dbReference>
<organism evidence="3 4">
    <name type="scientific">Azonexus hydrophilus</name>
    <dbReference type="NCBI Taxonomy" id="418702"/>
    <lineage>
        <taxon>Bacteria</taxon>
        <taxon>Pseudomonadati</taxon>
        <taxon>Pseudomonadota</taxon>
        <taxon>Betaproteobacteria</taxon>
        <taxon>Rhodocyclales</taxon>
        <taxon>Azonexaceae</taxon>
        <taxon>Azonexus</taxon>
    </lineage>
</organism>
<dbReference type="PROSITE" id="PS50887">
    <property type="entry name" value="GGDEF"/>
    <property type="match status" value="1"/>
</dbReference>
<dbReference type="SMART" id="SM00052">
    <property type="entry name" value="EAL"/>
    <property type="match status" value="1"/>
</dbReference>
<dbReference type="CDD" id="cd04598">
    <property type="entry name" value="CBS_pair_GGDEF_EAL"/>
    <property type="match status" value="1"/>
</dbReference>
<dbReference type="PANTHER" id="PTHR33121">
    <property type="entry name" value="CYCLIC DI-GMP PHOSPHODIESTERASE PDEF"/>
    <property type="match status" value="1"/>
</dbReference>
<dbReference type="CDD" id="cd01948">
    <property type="entry name" value="EAL"/>
    <property type="match status" value="1"/>
</dbReference>
<dbReference type="STRING" id="418702.BJN45_08845"/>
<protein>
    <submittedName>
        <fullName evidence="3">Diguanylate cyclase</fullName>
    </submittedName>
</protein>
<dbReference type="Pfam" id="PF00990">
    <property type="entry name" value="GGDEF"/>
    <property type="match status" value="1"/>
</dbReference>
<dbReference type="OrthoDB" id="9813903at2"/>
<accession>A0A1R1I469</accession>
<dbReference type="PROSITE" id="PS50883">
    <property type="entry name" value="EAL"/>
    <property type="match status" value="1"/>
</dbReference>
<dbReference type="GO" id="GO:0071111">
    <property type="term" value="F:cyclic-guanylate-specific phosphodiesterase activity"/>
    <property type="evidence" value="ECO:0007669"/>
    <property type="project" value="InterPro"/>
</dbReference>
<dbReference type="InterPro" id="IPR050706">
    <property type="entry name" value="Cyclic-di-GMP_PDE-like"/>
</dbReference>
<dbReference type="AlphaFoldDB" id="A0A1R1I469"/>
<dbReference type="Pfam" id="PF00563">
    <property type="entry name" value="EAL"/>
    <property type="match status" value="1"/>
</dbReference>
<dbReference type="InterPro" id="IPR001633">
    <property type="entry name" value="EAL_dom"/>
</dbReference>
<dbReference type="InterPro" id="IPR000160">
    <property type="entry name" value="GGDEF_dom"/>
</dbReference>
<keyword evidence="4" id="KW-1185">Reference proteome</keyword>
<dbReference type="SMART" id="SM00267">
    <property type="entry name" value="GGDEF"/>
    <property type="match status" value="1"/>
</dbReference>
<evidence type="ECO:0000259" key="1">
    <source>
        <dbReference type="PROSITE" id="PS50883"/>
    </source>
</evidence>
<dbReference type="SUPFAM" id="SSF141868">
    <property type="entry name" value="EAL domain-like"/>
    <property type="match status" value="1"/>
</dbReference>
<evidence type="ECO:0000259" key="2">
    <source>
        <dbReference type="PROSITE" id="PS50887"/>
    </source>
</evidence>
<dbReference type="InterPro" id="IPR035919">
    <property type="entry name" value="EAL_sf"/>
</dbReference>
<reference evidence="3 4" key="1">
    <citation type="submission" date="2016-10" db="EMBL/GenBank/DDBJ databases">
        <title>Alkaliphiles isolated from bioreactors.</title>
        <authorList>
            <person name="Salah Z."/>
            <person name="Rout S.P."/>
            <person name="Humphreys P.N."/>
        </authorList>
    </citation>
    <scope>NUCLEOTIDE SEQUENCE [LARGE SCALE GENOMIC DNA]</scope>
    <source>
        <strain evidence="3 4">ZS02</strain>
    </source>
</reference>
<proteinExistence type="predicted"/>
<dbReference type="PANTHER" id="PTHR33121:SF76">
    <property type="entry name" value="SIGNALING PROTEIN"/>
    <property type="match status" value="1"/>
</dbReference>
<dbReference type="InterPro" id="IPR029787">
    <property type="entry name" value="Nucleotide_cyclase"/>
</dbReference>
<dbReference type="InterPro" id="IPR043128">
    <property type="entry name" value="Rev_trsase/Diguanyl_cyclase"/>
</dbReference>
<dbReference type="Gene3D" id="3.30.70.270">
    <property type="match status" value="1"/>
</dbReference>
<evidence type="ECO:0000313" key="4">
    <source>
        <dbReference type="Proteomes" id="UP000187526"/>
    </source>
</evidence>